<dbReference type="PROSITE" id="PS51257">
    <property type="entry name" value="PROKAR_LIPOPROTEIN"/>
    <property type="match status" value="1"/>
</dbReference>
<protein>
    <recommendedName>
        <fullName evidence="3">Gliding motility lipoprotein GldD</fullName>
    </recommendedName>
</protein>
<dbReference type="Proteomes" id="UP000324358">
    <property type="component" value="Unassembled WGS sequence"/>
</dbReference>
<name>A0A5D0R000_9FLAO</name>
<gene>
    <name evidence="1" type="ORF">ES675_01620</name>
</gene>
<evidence type="ECO:0000313" key="2">
    <source>
        <dbReference type="Proteomes" id="UP000324358"/>
    </source>
</evidence>
<evidence type="ECO:0000313" key="1">
    <source>
        <dbReference type="EMBL" id="TYB74862.1"/>
    </source>
</evidence>
<proteinExistence type="predicted"/>
<dbReference type="RefSeq" id="WP_148367210.1">
    <property type="nucleotide sequence ID" value="NZ_VSKL01000001.1"/>
</dbReference>
<keyword evidence="2" id="KW-1185">Reference proteome</keyword>
<sequence>MKIKNPVLVIVMLIVVIGCGSTKKKPKQFVCLDTSKVKALLENYELTIPETWCSFYGLHNTLVHSPINVKQLEENYNTCYVYVDAYDIENYKSKNIEETLDTYISALKEKGNYNPDYEFENHPIYGKYYLIKYGKMYNDVTYYNLKALFNYQNQDYVINYTATEQNFNRYLPKVIQMIVTFKIKESIINPE</sequence>
<accession>A0A5D0R000</accession>
<comment type="caution">
    <text evidence="1">The sequence shown here is derived from an EMBL/GenBank/DDBJ whole genome shotgun (WGS) entry which is preliminary data.</text>
</comment>
<organism evidence="1 2">
    <name type="scientific">Bizionia algoritergicola</name>
    <dbReference type="NCBI Taxonomy" id="291187"/>
    <lineage>
        <taxon>Bacteria</taxon>
        <taxon>Pseudomonadati</taxon>
        <taxon>Bacteroidota</taxon>
        <taxon>Flavobacteriia</taxon>
        <taxon>Flavobacteriales</taxon>
        <taxon>Flavobacteriaceae</taxon>
        <taxon>Bizionia</taxon>
    </lineage>
</organism>
<dbReference type="AlphaFoldDB" id="A0A5D0R000"/>
<dbReference type="OrthoDB" id="1422807at2"/>
<evidence type="ECO:0008006" key="3">
    <source>
        <dbReference type="Google" id="ProtNLM"/>
    </source>
</evidence>
<reference evidence="1 2" key="1">
    <citation type="submission" date="2019-08" db="EMBL/GenBank/DDBJ databases">
        <title>Genomes of Antarctic Bizionia species.</title>
        <authorList>
            <person name="Bowman J.P."/>
        </authorList>
    </citation>
    <scope>NUCLEOTIDE SEQUENCE [LARGE SCALE GENOMIC DNA]</scope>
    <source>
        <strain evidence="1 2">APA-1</strain>
    </source>
</reference>
<dbReference type="EMBL" id="VSKL01000001">
    <property type="protein sequence ID" value="TYB74862.1"/>
    <property type="molecule type" value="Genomic_DNA"/>
</dbReference>